<dbReference type="EMBL" id="FR824060">
    <property type="protein sequence ID" value="CCA15783.1"/>
    <property type="molecule type" value="Genomic_DNA"/>
</dbReference>
<protein>
    <submittedName>
        <fullName evidence="1">AlNc14C15G1687 protein</fullName>
    </submittedName>
</protein>
<name>F0W3Y8_9STRA</name>
<dbReference type="HOGENOM" id="CLU_2228188_0_0_1"/>
<reference evidence="1" key="2">
    <citation type="submission" date="2011-02" db="EMBL/GenBank/DDBJ databases">
        <authorList>
            <person name="MacLean D."/>
        </authorList>
    </citation>
    <scope>NUCLEOTIDE SEQUENCE</scope>
</reference>
<accession>F0W3Y8</accession>
<evidence type="ECO:0000313" key="1">
    <source>
        <dbReference type="EMBL" id="CCA15783.1"/>
    </source>
</evidence>
<dbReference type="AlphaFoldDB" id="F0W3Y8"/>
<reference evidence="1" key="1">
    <citation type="journal article" date="2011" name="PLoS Biol.">
        <title>Gene gain and loss during evolution of obligate parasitism in the white rust pathogen of Arabidopsis thaliana.</title>
        <authorList>
            <person name="Kemen E."/>
            <person name="Gardiner A."/>
            <person name="Schultz-Larsen T."/>
            <person name="Kemen A.C."/>
            <person name="Balmuth A.L."/>
            <person name="Robert-Seilaniantz A."/>
            <person name="Bailey K."/>
            <person name="Holub E."/>
            <person name="Studholme D.J."/>
            <person name="Maclean D."/>
            <person name="Jones J.D."/>
        </authorList>
    </citation>
    <scope>NUCLEOTIDE SEQUENCE</scope>
</reference>
<proteinExistence type="predicted"/>
<gene>
    <name evidence="1" type="primary">AlNc14C15G1687</name>
    <name evidence="1" type="ORF">ALNC14_019260</name>
</gene>
<sequence>MKAFQIKLYGFAMLGVFSVRSHGSDPSLAYMKLHPVKDPQSSEGLRRGLSVEIYLFRDTEYSPNPLPETPSDLFLITFVTGKDAAEDAFHRCIYDPSVESLVIMIL</sequence>
<organism evidence="1">
    <name type="scientific">Albugo laibachii Nc14</name>
    <dbReference type="NCBI Taxonomy" id="890382"/>
    <lineage>
        <taxon>Eukaryota</taxon>
        <taxon>Sar</taxon>
        <taxon>Stramenopiles</taxon>
        <taxon>Oomycota</taxon>
        <taxon>Peronosporomycetes</taxon>
        <taxon>Albuginales</taxon>
        <taxon>Albuginaceae</taxon>
        <taxon>Albugo</taxon>
    </lineage>
</organism>